<dbReference type="RefSeq" id="WP_057232594.1">
    <property type="nucleotide sequence ID" value="NZ_JAALLZ010000006.1"/>
</dbReference>
<dbReference type="EMBL" id="JAALLZ010000006">
    <property type="protein sequence ID" value="NGU31056.1"/>
    <property type="molecule type" value="Genomic_DNA"/>
</dbReference>
<sequence>MAVRTNSIKFSKASISQNEEGEFIIEETKKDEIIVTNFTNALLEFAGVDGLEISIGKKSETVSEE</sequence>
<comment type="caution">
    <text evidence="2">The sequence shown here is derived from an EMBL/GenBank/DDBJ whole genome shotgun (WGS) entry which is preliminary data.</text>
</comment>
<evidence type="ECO:0000313" key="2">
    <source>
        <dbReference type="EMBL" id="NGU31056.1"/>
    </source>
</evidence>
<dbReference type="EMBL" id="JAENQP010000007">
    <property type="protein sequence ID" value="MBO3359381.1"/>
    <property type="molecule type" value="Genomic_DNA"/>
</dbReference>
<evidence type="ECO:0000313" key="1">
    <source>
        <dbReference type="EMBL" id="MBO3359381.1"/>
    </source>
</evidence>
<evidence type="ECO:0000313" key="3">
    <source>
        <dbReference type="Proteomes" id="UP000481454"/>
    </source>
</evidence>
<organism evidence="2 3">
    <name type="scientific">Clostridium perfringens</name>
    <dbReference type="NCBI Taxonomy" id="1502"/>
    <lineage>
        <taxon>Bacteria</taxon>
        <taxon>Bacillati</taxon>
        <taxon>Bacillota</taxon>
        <taxon>Clostridia</taxon>
        <taxon>Eubacteriales</taxon>
        <taxon>Clostridiaceae</taxon>
        <taxon>Clostridium</taxon>
    </lineage>
</organism>
<protein>
    <submittedName>
        <fullName evidence="2">Uncharacterized protein</fullName>
    </submittedName>
</protein>
<dbReference type="Proteomes" id="UP000481454">
    <property type="component" value="Unassembled WGS sequence"/>
</dbReference>
<proteinExistence type="predicted"/>
<dbReference type="Proteomes" id="UP000668068">
    <property type="component" value="Unassembled WGS sequence"/>
</dbReference>
<accession>A0AAP7BWJ4</accession>
<dbReference type="AlphaFoldDB" id="A0AAP7BWJ4"/>
<reference evidence="1" key="2">
    <citation type="submission" date="2020-12" db="EMBL/GenBank/DDBJ databases">
        <title>Comparative genomics of Clostridium perfringens reveals patterns of host-associated phylogenetic clades and virulence factors.</title>
        <authorList>
            <person name="Smith A.H."/>
            <person name="Geier R."/>
        </authorList>
    </citation>
    <scope>NUCLEOTIDE SEQUENCE</scope>
    <source>
        <strain evidence="1">CHD30677R</strain>
    </source>
</reference>
<name>A0AAP7BWJ4_CLOPF</name>
<gene>
    <name evidence="2" type="ORF">G6Z34_13275</name>
    <name evidence="1" type="ORF">JJB47_11425</name>
</gene>
<reference evidence="2 3" key="1">
    <citation type="submission" date="2020-02" db="EMBL/GenBank/DDBJ databases">
        <title>Genomic Insights into the Phylogeny and Genetic Plasticity of the Human and Animal Enteric Pathogen Clostridium perfringens.</title>
        <authorList>
            <person name="Feng Y."/>
            <person name="Hu Y."/>
        </authorList>
    </citation>
    <scope>NUCLEOTIDE SEQUENCE [LARGE SCALE GENOMIC DNA]</scope>
    <source>
        <strain evidence="2 3">CP-40</strain>
    </source>
</reference>